<gene>
    <name evidence="5" type="ORF">A6E14_14305</name>
</gene>
<dbReference type="PANTHER" id="PTHR41542:SF1">
    <property type="entry name" value="BLL5807 PROTEIN"/>
    <property type="match status" value="1"/>
</dbReference>
<accession>A0A1B9QW26</accession>
<dbReference type="AlphaFoldDB" id="A0A1B9QW26"/>
<comment type="caution">
    <text evidence="5">The sequence shown here is derived from an EMBL/GenBank/DDBJ whole genome shotgun (WGS) entry which is preliminary data.</text>
</comment>
<keyword evidence="2" id="KW-1133">Transmembrane helix</keyword>
<dbReference type="Proteomes" id="UP000093173">
    <property type="component" value="Unassembled WGS sequence"/>
</dbReference>
<name>A0A1B9QW26_9VIBR</name>
<reference evidence="6" key="1">
    <citation type="submission" date="2016-06" db="EMBL/GenBank/DDBJ databases">
        <authorList>
            <person name="Hehemann J.-H."/>
            <person name="Arevalo P."/>
            <person name="Datta M.S."/>
            <person name="Polz M.F."/>
        </authorList>
    </citation>
    <scope>NUCLEOTIDE SEQUENCE [LARGE SCALE GENOMIC DNA]</scope>
    <source>
        <strain evidence="6">9CSC122</strain>
    </source>
</reference>
<feature type="signal peptide" evidence="3">
    <location>
        <begin position="1"/>
        <end position="18"/>
    </location>
</feature>
<evidence type="ECO:0000259" key="4">
    <source>
        <dbReference type="SMART" id="SM00978"/>
    </source>
</evidence>
<evidence type="ECO:0000313" key="5">
    <source>
        <dbReference type="EMBL" id="OCH73515.1"/>
    </source>
</evidence>
<dbReference type="PANTHER" id="PTHR41542">
    <property type="entry name" value="BLL5807 PROTEIN"/>
    <property type="match status" value="1"/>
</dbReference>
<dbReference type="EMBL" id="MAJZ01000777">
    <property type="protein sequence ID" value="OCH73515.1"/>
    <property type="molecule type" value="Genomic_DNA"/>
</dbReference>
<organism evidence="5 6">
    <name type="scientific">Vibrio genomosp. F10</name>
    <dbReference type="NCBI Taxonomy" id="723171"/>
    <lineage>
        <taxon>Bacteria</taxon>
        <taxon>Pseudomonadati</taxon>
        <taxon>Pseudomonadota</taxon>
        <taxon>Gammaproteobacteria</taxon>
        <taxon>Vibrionales</taxon>
        <taxon>Vibrionaceae</taxon>
        <taxon>Vibrio</taxon>
    </lineage>
</organism>
<sequence length="304" mass="32934">MKKIFSLIALIMVSVAVAPLAEAKRFGGGKSFGKSFKTAPAPKQQTTNTSNVSRDQGAAQKNSRKSGLMGGLMGGLLAGGLLAAFFGGAFEGIQFMDILIMGLIAFLAFRFLRGMLGAKQGSMNQARQQPAYGGAGQKFEQPNVHNFEQQPNTTASHTATNAATNSSTGGFGFGAQNDVPFNFPPSFDQAGFVNGSREHYRILQGAWNHNQLDTIEEYVSPSLFEDLKAERAKAEGDQHTDVMYVDAEIVRADCDATKAQLSLQFSGRYRDTVEGVEEDIEDIWHLERDLTQPNSPWLIVGIQG</sequence>
<feature type="compositionally biased region" description="Low complexity" evidence="1">
    <location>
        <begin position="152"/>
        <end position="168"/>
    </location>
</feature>
<dbReference type="RefSeq" id="WP_065577232.1">
    <property type="nucleotide sequence ID" value="NZ_JBNGCH010000777.1"/>
</dbReference>
<feature type="transmembrane region" description="Helical" evidence="2">
    <location>
        <begin position="68"/>
        <end position="86"/>
    </location>
</feature>
<keyword evidence="6" id="KW-1185">Reference proteome</keyword>
<dbReference type="SUPFAM" id="SSF54427">
    <property type="entry name" value="NTF2-like"/>
    <property type="match status" value="1"/>
</dbReference>
<evidence type="ECO:0000313" key="6">
    <source>
        <dbReference type="Proteomes" id="UP000093173"/>
    </source>
</evidence>
<evidence type="ECO:0000256" key="1">
    <source>
        <dbReference type="SAM" id="MobiDB-lite"/>
    </source>
</evidence>
<dbReference type="InterPro" id="IPR007379">
    <property type="entry name" value="Tim44-like_dom"/>
</dbReference>
<dbReference type="Pfam" id="PF04280">
    <property type="entry name" value="Tim44"/>
    <property type="match status" value="1"/>
</dbReference>
<feature type="region of interest" description="Disordered" evidence="1">
    <location>
        <begin position="148"/>
        <end position="169"/>
    </location>
</feature>
<proteinExistence type="predicted"/>
<keyword evidence="3" id="KW-0732">Signal</keyword>
<evidence type="ECO:0000256" key="3">
    <source>
        <dbReference type="SAM" id="SignalP"/>
    </source>
</evidence>
<dbReference type="SMART" id="SM00978">
    <property type="entry name" value="Tim44"/>
    <property type="match status" value="1"/>
</dbReference>
<dbReference type="Gene3D" id="3.10.450.240">
    <property type="match status" value="1"/>
</dbReference>
<dbReference type="InterPro" id="IPR032710">
    <property type="entry name" value="NTF2-like_dom_sf"/>
</dbReference>
<feature type="domain" description="Tim44-like" evidence="4">
    <location>
        <begin position="173"/>
        <end position="304"/>
    </location>
</feature>
<keyword evidence="2" id="KW-0812">Transmembrane</keyword>
<feature type="transmembrane region" description="Helical" evidence="2">
    <location>
        <begin position="98"/>
        <end position="116"/>
    </location>
</feature>
<protein>
    <submittedName>
        <fullName evidence="5">Preprotein translocase subunit Tim44</fullName>
    </submittedName>
</protein>
<keyword evidence="2" id="KW-0472">Membrane</keyword>
<feature type="compositionally biased region" description="Polar residues" evidence="1">
    <location>
        <begin position="43"/>
        <end position="54"/>
    </location>
</feature>
<feature type="chain" id="PRO_5008634648" evidence="3">
    <location>
        <begin position="19"/>
        <end position="304"/>
    </location>
</feature>
<evidence type="ECO:0000256" key="2">
    <source>
        <dbReference type="SAM" id="Phobius"/>
    </source>
</evidence>
<feature type="region of interest" description="Disordered" evidence="1">
    <location>
        <begin position="34"/>
        <end position="64"/>
    </location>
</feature>